<dbReference type="EMBL" id="VBRC01000010">
    <property type="protein sequence ID" value="TLK24739.1"/>
    <property type="molecule type" value="Genomic_DNA"/>
</dbReference>
<proteinExistence type="predicted"/>
<dbReference type="Proteomes" id="UP000536909">
    <property type="component" value="Unassembled WGS sequence"/>
</dbReference>
<dbReference type="AlphaFoldDB" id="A0AAJ5F365"/>
<comment type="caution">
    <text evidence="2">The sequence shown here is derived from an EMBL/GenBank/DDBJ whole genome shotgun (WGS) entry which is preliminary data.</text>
</comment>
<dbReference type="Gene3D" id="1.25.40.10">
    <property type="entry name" value="Tetratricopeptide repeat domain"/>
    <property type="match status" value="1"/>
</dbReference>
<dbReference type="Proteomes" id="UP000308000">
    <property type="component" value="Unassembled WGS sequence"/>
</dbReference>
<accession>A0AAJ5F365</accession>
<protein>
    <submittedName>
        <fullName evidence="1">Tetratricopeptide (TPR) repeat protein</fullName>
    </submittedName>
</protein>
<dbReference type="InterPro" id="IPR011990">
    <property type="entry name" value="TPR-like_helical_dom_sf"/>
</dbReference>
<evidence type="ECO:0000313" key="1">
    <source>
        <dbReference type="EMBL" id="MBB5296520.1"/>
    </source>
</evidence>
<reference evidence="2 3" key="1">
    <citation type="submission" date="2019-04" db="EMBL/GenBank/DDBJ databases">
        <title>Deinococcus metalilatus MA1002 mutant No.5.</title>
        <authorList>
            <person name="Park W."/>
            <person name="Park C."/>
        </authorList>
    </citation>
    <scope>NUCLEOTIDE SEQUENCE [LARGE SCALE GENOMIC DNA]</scope>
    <source>
        <strain evidence="2 3">MA1002-m5</strain>
    </source>
</reference>
<name>A0AAJ5F365_9DEIO</name>
<dbReference type="EMBL" id="JACHFV010000012">
    <property type="protein sequence ID" value="MBB5296520.1"/>
    <property type="molecule type" value="Genomic_DNA"/>
</dbReference>
<evidence type="ECO:0000313" key="4">
    <source>
        <dbReference type="Proteomes" id="UP000536909"/>
    </source>
</evidence>
<evidence type="ECO:0000313" key="2">
    <source>
        <dbReference type="EMBL" id="TLK24739.1"/>
    </source>
</evidence>
<gene>
    <name evidence="2" type="ORF">FCS05_14425</name>
    <name evidence="1" type="ORF">HNQ10_003370</name>
</gene>
<dbReference type="RefSeq" id="WP_129118704.1">
    <property type="nucleotide sequence ID" value="NZ_BSUI01000039.1"/>
</dbReference>
<keyword evidence="4" id="KW-1185">Reference proteome</keyword>
<sequence>MPLTLLPDLGDLLRLHPQFNAGTVVELLRHLRANGVGGQEVLWASGPDPDHPLRDALPAARFTVRELPGSGADTETDHAQLISFLEQYPQGRARLREAAQAEQAFAAVLTAPMTAPRAFSAEVQAAARDYHAAMRAALGEGPGTHWRARRLEEVMAALAAVEDGVVLVPLDDLPDLLERLPGARLPDLTGFEPGETSRLRALADRAWQLREDDDLAALLDALERETGDTVTPKAELEAAAAGVYLAVGDLDSARALLERAAHALTDEVPRSLPGLVLARLGQVRDAQGDRELAERTYRAVLALNYVPQVAREAAEAGLREPFRLEGLGPAPQGPASPG</sequence>
<reference evidence="1 4" key="2">
    <citation type="submission" date="2020-08" db="EMBL/GenBank/DDBJ databases">
        <title>Genomic Encyclopedia of Type Strains, Phase IV (KMG-IV): sequencing the most valuable type-strain genomes for metagenomic binning, comparative biology and taxonomic classification.</title>
        <authorList>
            <person name="Goeker M."/>
        </authorList>
    </citation>
    <scope>NUCLEOTIDE SEQUENCE [LARGE SCALE GENOMIC DNA]</scope>
    <source>
        <strain evidence="1 4">DSM 105434</strain>
    </source>
</reference>
<organism evidence="2 3">
    <name type="scientific">Deinococcus metallilatus</name>
    <dbReference type="NCBI Taxonomy" id="1211322"/>
    <lineage>
        <taxon>Bacteria</taxon>
        <taxon>Thermotogati</taxon>
        <taxon>Deinococcota</taxon>
        <taxon>Deinococci</taxon>
        <taxon>Deinococcales</taxon>
        <taxon>Deinococcaceae</taxon>
        <taxon>Deinococcus</taxon>
    </lineage>
</organism>
<evidence type="ECO:0000313" key="3">
    <source>
        <dbReference type="Proteomes" id="UP000308000"/>
    </source>
</evidence>